<accession>A0A2K9VI79</accession>
<protein>
    <submittedName>
        <fullName evidence="1">Uncharacterized protein</fullName>
    </submittedName>
</protein>
<dbReference type="InterPro" id="IPR038996">
    <property type="entry name" value="Gp14"/>
</dbReference>
<dbReference type="Proteomes" id="UP000241341">
    <property type="component" value="Segment"/>
</dbReference>
<gene>
    <name evidence="1" type="ORF">PsPhPollyC_gp15</name>
</gene>
<dbReference type="EMBL" id="MG775261">
    <property type="protein sequence ID" value="AUV61945.1"/>
    <property type="molecule type" value="Genomic_DNA"/>
</dbReference>
<dbReference type="Pfam" id="PF24072">
    <property type="entry name" value="T7_gp14"/>
    <property type="match status" value="1"/>
</dbReference>
<keyword evidence="2" id="KW-1185">Reference proteome</keyword>
<proteinExistence type="predicted"/>
<name>A0A2K9VI79_9CAUD</name>
<sequence>MFFAMAGMAILSAVKTQNEAKAANTTNKANTYIANLERKVNNERSGAIAALNNLTQSIKNNDMLRSGGQAIEKMNTQYVQLGRQMTNGGLAQRLDAAAKTGALVAAGGAAGVGGGSIDALNRTLNLTADIGQSEEERTYNNQIFQIDDATRETQYQMYNQINNNLYQANINVADIVGPAKLDDSNQTMLLSAGANILGGMYSQGMFSKGGSFDMSKSSGGVSGLLSRSFGSGGGTTSTTGSNYQLGAKLL</sequence>
<evidence type="ECO:0000313" key="1">
    <source>
        <dbReference type="EMBL" id="AUV61945.1"/>
    </source>
</evidence>
<evidence type="ECO:0000313" key="2">
    <source>
        <dbReference type="Proteomes" id="UP000241341"/>
    </source>
</evidence>
<reference evidence="1 2" key="1">
    <citation type="submission" date="2018-01" db="EMBL/GenBank/DDBJ databases">
        <title>Pseudomonas phages infecting Pseudomonas sp. isolated from Prunus avium.</title>
        <authorList>
            <person name="Colberg O."/>
            <person name="Byth Carstens A."/>
        </authorList>
    </citation>
    <scope>NUCLEOTIDE SEQUENCE [LARGE SCALE GENOMIC DNA]</scope>
</reference>
<organism evidence="1 2">
    <name type="scientific">Pseudomonas phage PollyC</name>
    <dbReference type="NCBI Taxonomy" id="2079290"/>
    <lineage>
        <taxon>Viruses</taxon>
        <taxon>Duplodnaviria</taxon>
        <taxon>Heunggongvirae</taxon>
        <taxon>Uroviricota</taxon>
        <taxon>Caudoviricetes</taxon>
        <taxon>Autographivirales</taxon>
        <taxon>Autonotataviridae</taxon>
        <taxon>Pollyceevirus</taxon>
        <taxon>Pollyceevirus pollyC</taxon>
    </lineage>
</organism>